<sequence length="161" mass="17945">MEMKDTLSSFSDSKEQEIQQIQDKAKKSCMMQTKEGKVDTSKALDASLVVTVCSRTEFEKQDTSNRLGNDANVDDVDMKPVYDEEPMAEEKTVSPRSCLRWKLTGRILKTVGLRWVPTGKIFTSSTTKVDSEPPHGSNADIIDPHECKQTLDLSADTSINV</sequence>
<name>A0ABQ4XFH7_9ASTR</name>
<feature type="compositionally biased region" description="Polar residues" evidence="1">
    <location>
        <begin position="1"/>
        <end position="11"/>
    </location>
</feature>
<reference evidence="2" key="2">
    <citation type="submission" date="2022-01" db="EMBL/GenBank/DDBJ databases">
        <authorList>
            <person name="Yamashiro T."/>
            <person name="Shiraishi A."/>
            <person name="Satake H."/>
            <person name="Nakayama K."/>
        </authorList>
    </citation>
    <scope>NUCLEOTIDE SEQUENCE</scope>
</reference>
<dbReference type="EMBL" id="BQNB010009472">
    <property type="protein sequence ID" value="GJS64020.1"/>
    <property type="molecule type" value="Genomic_DNA"/>
</dbReference>
<evidence type="ECO:0000313" key="2">
    <source>
        <dbReference type="EMBL" id="GJS64020.1"/>
    </source>
</evidence>
<dbReference type="Proteomes" id="UP001151760">
    <property type="component" value="Unassembled WGS sequence"/>
</dbReference>
<accession>A0ABQ4XFH7</accession>
<comment type="caution">
    <text evidence="2">The sequence shown here is derived from an EMBL/GenBank/DDBJ whole genome shotgun (WGS) entry which is preliminary data.</text>
</comment>
<protein>
    <submittedName>
        <fullName evidence="2">Uncharacterized protein</fullName>
    </submittedName>
</protein>
<gene>
    <name evidence="2" type="ORF">Tco_0678584</name>
</gene>
<organism evidence="2 3">
    <name type="scientific">Tanacetum coccineum</name>
    <dbReference type="NCBI Taxonomy" id="301880"/>
    <lineage>
        <taxon>Eukaryota</taxon>
        <taxon>Viridiplantae</taxon>
        <taxon>Streptophyta</taxon>
        <taxon>Embryophyta</taxon>
        <taxon>Tracheophyta</taxon>
        <taxon>Spermatophyta</taxon>
        <taxon>Magnoliopsida</taxon>
        <taxon>eudicotyledons</taxon>
        <taxon>Gunneridae</taxon>
        <taxon>Pentapetalae</taxon>
        <taxon>asterids</taxon>
        <taxon>campanulids</taxon>
        <taxon>Asterales</taxon>
        <taxon>Asteraceae</taxon>
        <taxon>Asteroideae</taxon>
        <taxon>Anthemideae</taxon>
        <taxon>Anthemidinae</taxon>
        <taxon>Tanacetum</taxon>
    </lineage>
</organism>
<feature type="region of interest" description="Disordered" evidence="1">
    <location>
        <begin position="124"/>
        <end position="143"/>
    </location>
</feature>
<keyword evidence="3" id="KW-1185">Reference proteome</keyword>
<evidence type="ECO:0000256" key="1">
    <source>
        <dbReference type="SAM" id="MobiDB-lite"/>
    </source>
</evidence>
<feature type="region of interest" description="Disordered" evidence="1">
    <location>
        <begin position="1"/>
        <end position="26"/>
    </location>
</feature>
<proteinExistence type="predicted"/>
<evidence type="ECO:0000313" key="3">
    <source>
        <dbReference type="Proteomes" id="UP001151760"/>
    </source>
</evidence>
<reference evidence="2" key="1">
    <citation type="journal article" date="2022" name="Int. J. Mol. Sci.">
        <title>Draft Genome of Tanacetum Coccineum: Genomic Comparison of Closely Related Tanacetum-Family Plants.</title>
        <authorList>
            <person name="Yamashiro T."/>
            <person name="Shiraishi A."/>
            <person name="Nakayama K."/>
            <person name="Satake H."/>
        </authorList>
    </citation>
    <scope>NUCLEOTIDE SEQUENCE</scope>
</reference>